<dbReference type="STRING" id="1150368.SAMN02927921_03159"/>
<dbReference type="InterPro" id="IPR036286">
    <property type="entry name" value="LexA/Signal_pep-like_sf"/>
</dbReference>
<dbReference type="CDD" id="cd06462">
    <property type="entry name" value="Peptidase_S24_S26"/>
    <property type="match status" value="1"/>
</dbReference>
<accession>A0A1K1R586</accession>
<dbReference type="Gene3D" id="2.10.109.10">
    <property type="entry name" value="Umud Fragment, subunit A"/>
    <property type="match status" value="1"/>
</dbReference>
<feature type="domain" description="Bacteriophage CI repressor N-terminal" evidence="1">
    <location>
        <begin position="25"/>
        <end position="83"/>
    </location>
</feature>
<dbReference type="EMBL" id="FPJE01000019">
    <property type="protein sequence ID" value="SFW67081.1"/>
    <property type="molecule type" value="Genomic_DNA"/>
</dbReference>
<organism evidence="2 3">
    <name type="scientific">Sinomicrobium oceani</name>
    <dbReference type="NCBI Taxonomy" id="1150368"/>
    <lineage>
        <taxon>Bacteria</taxon>
        <taxon>Pseudomonadati</taxon>
        <taxon>Bacteroidota</taxon>
        <taxon>Flavobacteriia</taxon>
        <taxon>Flavobacteriales</taxon>
        <taxon>Flavobacteriaceae</taxon>
        <taxon>Sinomicrobium</taxon>
    </lineage>
</organism>
<dbReference type="Proteomes" id="UP000182248">
    <property type="component" value="Unassembled WGS sequence"/>
</dbReference>
<dbReference type="Pfam" id="PF07022">
    <property type="entry name" value="Phage_CI_repr"/>
    <property type="match status" value="1"/>
</dbReference>
<dbReference type="Gene3D" id="1.10.260.40">
    <property type="entry name" value="lambda repressor-like DNA-binding domains"/>
    <property type="match status" value="1"/>
</dbReference>
<dbReference type="GO" id="GO:0045892">
    <property type="term" value="P:negative regulation of DNA-templated transcription"/>
    <property type="evidence" value="ECO:0007669"/>
    <property type="project" value="InterPro"/>
</dbReference>
<dbReference type="RefSeq" id="WP_072318353.1">
    <property type="nucleotide sequence ID" value="NZ_FPJE01000019.1"/>
</dbReference>
<keyword evidence="3" id="KW-1185">Reference proteome</keyword>
<gene>
    <name evidence="2" type="ORF">SAMN02927921_03159</name>
</gene>
<evidence type="ECO:0000313" key="2">
    <source>
        <dbReference type="EMBL" id="SFW67081.1"/>
    </source>
</evidence>
<proteinExistence type="predicted"/>
<dbReference type="AlphaFoldDB" id="A0A1K1R586"/>
<evidence type="ECO:0000313" key="3">
    <source>
        <dbReference type="Proteomes" id="UP000182248"/>
    </source>
</evidence>
<dbReference type="SUPFAM" id="SSF51306">
    <property type="entry name" value="LexA/Signal peptidase"/>
    <property type="match status" value="1"/>
</dbReference>
<evidence type="ECO:0000259" key="1">
    <source>
        <dbReference type="Pfam" id="PF07022"/>
    </source>
</evidence>
<protein>
    <submittedName>
        <fullName evidence="2">Bacteriophage CI repressor helix-turn-helix domain-containing protein</fullName>
    </submittedName>
</protein>
<name>A0A1K1R586_9FLAO</name>
<dbReference type="GO" id="GO:0003677">
    <property type="term" value="F:DNA binding"/>
    <property type="evidence" value="ECO:0007669"/>
    <property type="project" value="InterPro"/>
</dbReference>
<dbReference type="InterPro" id="IPR010982">
    <property type="entry name" value="Lambda_DNA-bd_dom_sf"/>
</dbReference>
<sequence length="237" mass="27705">MLNTSKYSYHYANTQEKKSPNAILVLERLKKHLQIRTNIDLANILNVKPNTISTWKKRNSMDYELIVSVCEKHGIDLNEVFYDDSTVVEVEKNNYNQNISVVTREFQYQYVNHLGEDTFMSQIPKYNFPFISGENMRAFQVTGNMMHPTLEDNSIVIARKLDEYKSISDNKNYVIVSKIRGIFINRVQTLFDSPDELLLINDNKMIPQEIKIHVNEIAETWEVKAKLSYSFIEEPVI</sequence>
<dbReference type="InterPro" id="IPR010744">
    <property type="entry name" value="Phage_CI_N"/>
</dbReference>
<reference evidence="2 3" key="1">
    <citation type="submission" date="2016-11" db="EMBL/GenBank/DDBJ databases">
        <authorList>
            <person name="Jaros S."/>
            <person name="Januszkiewicz K."/>
            <person name="Wedrychowicz H."/>
        </authorList>
    </citation>
    <scope>NUCLEOTIDE SEQUENCE [LARGE SCALE GENOMIC DNA]</scope>
    <source>
        <strain evidence="2 3">CGMCC 1.12145</strain>
    </source>
</reference>